<dbReference type="STRING" id="311410.LA5095_03822"/>
<evidence type="ECO:0000256" key="4">
    <source>
        <dbReference type="SAM" id="MobiDB-lite"/>
    </source>
</evidence>
<dbReference type="GO" id="GO:0006935">
    <property type="term" value="P:chemotaxis"/>
    <property type="evidence" value="ECO:0007669"/>
    <property type="project" value="InterPro"/>
</dbReference>
<dbReference type="Proteomes" id="UP000049983">
    <property type="component" value="Unassembled WGS sequence"/>
</dbReference>
<feature type="compositionally biased region" description="Polar residues" evidence="4">
    <location>
        <begin position="790"/>
        <end position="811"/>
    </location>
</feature>
<dbReference type="EMBL" id="CXWC01000013">
    <property type="protein sequence ID" value="CTQ77347.1"/>
    <property type="molecule type" value="Genomic_DNA"/>
</dbReference>
<feature type="domain" description="Methyl-accepting transducer" evidence="6">
    <location>
        <begin position="572"/>
        <end position="812"/>
    </location>
</feature>
<evidence type="ECO:0000313" key="8">
    <source>
        <dbReference type="EMBL" id="CTQ77347.1"/>
    </source>
</evidence>
<reference evidence="9" key="1">
    <citation type="submission" date="2015-07" db="EMBL/GenBank/DDBJ databases">
        <authorList>
            <person name="Rodrigo-Torres Lidia"/>
            <person name="Arahal R.David."/>
        </authorList>
    </citation>
    <scope>NUCLEOTIDE SEQUENCE [LARGE SCALE GENOMIC DNA]</scope>
    <source>
        <strain evidence="9">CECT 5096</strain>
    </source>
</reference>
<dbReference type="SMART" id="SM00304">
    <property type="entry name" value="HAMP"/>
    <property type="match status" value="1"/>
</dbReference>
<dbReference type="RefSeq" id="WP_082442886.1">
    <property type="nucleotide sequence ID" value="NZ_CXWA01000004.1"/>
</dbReference>
<dbReference type="InterPro" id="IPR004090">
    <property type="entry name" value="Chemotax_Me-accpt_rcpt"/>
</dbReference>
<dbReference type="PRINTS" id="PR00260">
    <property type="entry name" value="CHEMTRNSDUCR"/>
</dbReference>
<accession>A0A0M7ARR7</accession>
<dbReference type="GO" id="GO:0016020">
    <property type="term" value="C:membrane"/>
    <property type="evidence" value="ECO:0007669"/>
    <property type="project" value="InterPro"/>
</dbReference>
<keyword evidence="9" id="KW-1185">Reference proteome</keyword>
<dbReference type="Pfam" id="PF00672">
    <property type="entry name" value="HAMP"/>
    <property type="match status" value="1"/>
</dbReference>
<proteinExistence type="inferred from homology"/>
<dbReference type="InterPro" id="IPR004089">
    <property type="entry name" value="MCPsignal_dom"/>
</dbReference>
<dbReference type="GO" id="GO:0004888">
    <property type="term" value="F:transmembrane signaling receptor activity"/>
    <property type="evidence" value="ECO:0007669"/>
    <property type="project" value="InterPro"/>
</dbReference>
<dbReference type="Gene3D" id="6.10.340.10">
    <property type="match status" value="1"/>
</dbReference>
<evidence type="ECO:0000313" key="9">
    <source>
        <dbReference type="Proteomes" id="UP000049983"/>
    </source>
</evidence>
<feature type="region of interest" description="Disordered" evidence="4">
    <location>
        <begin position="790"/>
        <end position="814"/>
    </location>
</feature>
<dbReference type="PROSITE" id="PS50111">
    <property type="entry name" value="CHEMOTAXIS_TRANSDUC_2"/>
    <property type="match status" value="1"/>
</dbReference>
<sequence length="842" mass="89087">MKFPSQTSWTRLFKRPAAPGLAADNAAKQRFFFDWSIKRQLQVGFGVMLVCAIGVGASGLIAASKVQDSVTIAKTANELLGRVPELLTDTQAFSRTGTQETAGAVRSEIAALDNDSRHLAEADHKAAPILDAIVSDLEVSFQALAKNRQDRDAAIAKLGSLTEGLAETTNNAIAEYNALATYRSTIAITNEGKMTKLSQVAPRLGNMRVVASVLEQEASTFARNPDKALAKSLSDRIKALGKDAKAVRRAVKTDEIKSSVKKLIKSSKSFEKLLKAQLKEGPADEAAWTNGLHPAVNELTSLAVSIVEAADQPIRELTRDLRQFERASNELALMSNYTQGVAANVLGLRSAYFEYLNTASEPAATSFANHLENATTLLANLEGVRAGALKHSSDEAQVDLLEGPLNTLVTAGQTALPQLQTSFGNVVSTTLMLHTSEMEFAEAAAAMTHEAESISALSGETAVAGAGAARTQIIVTLAMALMLGITFVLLLSNAIVRPIRALTTAMLKLKDGETDQTIPATHRKDDVGQMAKAVATFCDREKERVRLEVETSARQQDVHDRQQKVDALVADFRQDIEGALSAVTGNMHQLDRTAELLSGIARTTSGKSEEVSTASSQASDNVQTIAAATEELSASVQEVGRQVTDTLDRVESATEATRTSNDQVRGLSASAERIGNVVQLIQDIAEQTNLLALNATIEAARAGEAGKGFAVVASEVKSLAGQTAKATDEISSQVSEIQTSTDAAVQAISSIMGMMENVNDTAAAMAASVEQQSAATAEISSGVSQAAAQTSSVTENIGDLSQGSGETSQSAREVEDITGAATRQLTDVTDRIERFLQEVAAA</sequence>
<dbReference type="PANTHER" id="PTHR32089">
    <property type="entry name" value="METHYL-ACCEPTING CHEMOTAXIS PROTEIN MCPB"/>
    <property type="match status" value="1"/>
</dbReference>
<feature type="domain" description="HAMP" evidence="7">
    <location>
        <begin position="493"/>
        <end position="546"/>
    </location>
</feature>
<dbReference type="InterPro" id="IPR003660">
    <property type="entry name" value="HAMP_dom"/>
</dbReference>
<dbReference type="GeneID" id="97672367"/>
<dbReference type="GO" id="GO:0007165">
    <property type="term" value="P:signal transduction"/>
    <property type="evidence" value="ECO:0007669"/>
    <property type="project" value="UniProtKB-KW"/>
</dbReference>
<feature type="transmembrane region" description="Helical" evidence="5">
    <location>
        <begin position="473"/>
        <end position="496"/>
    </location>
</feature>
<evidence type="ECO:0000259" key="6">
    <source>
        <dbReference type="PROSITE" id="PS50111"/>
    </source>
</evidence>
<dbReference type="SUPFAM" id="SSF58104">
    <property type="entry name" value="Methyl-accepting chemotaxis protein (MCP) signaling domain"/>
    <property type="match status" value="1"/>
</dbReference>
<dbReference type="PROSITE" id="PS50885">
    <property type="entry name" value="HAMP"/>
    <property type="match status" value="1"/>
</dbReference>
<protein>
    <submittedName>
        <fullName evidence="8">Methyl-accepting chemotaxis protein 4</fullName>
    </submittedName>
</protein>
<keyword evidence="5" id="KW-1133">Transmembrane helix</keyword>
<dbReference type="AlphaFoldDB" id="A0A0M7ARR7"/>
<evidence type="ECO:0000256" key="1">
    <source>
        <dbReference type="ARBA" id="ARBA00023224"/>
    </source>
</evidence>
<evidence type="ECO:0000259" key="7">
    <source>
        <dbReference type="PROSITE" id="PS50885"/>
    </source>
</evidence>
<dbReference type="OrthoDB" id="8482111at2"/>
<evidence type="ECO:0000256" key="2">
    <source>
        <dbReference type="ARBA" id="ARBA00029447"/>
    </source>
</evidence>
<dbReference type="PANTHER" id="PTHR32089:SF112">
    <property type="entry name" value="LYSOZYME-LIKE PROTEIN-RELATED"/>
    <property type="match status" value="1"/>
</dbReference>
<feature type="transmembrane region" description="Helical" evidence="5">
    <location>
        <begin position="43"/>
        <end position="63"/>
    </location>
</feature>
<dbReference type="Gene3D" id="1.10.287.950">
    <property type="entry name" value="Methyl-accepting chemotaxis protein"/>
    <property type="match status" value="1"/>
</dbReference>
<organism evidence="8 9">
    <name type="scientific">Roseibium album</name>
    <dbReference type="NCBI Taxonomy" id="311410"/>
    <lineage>
        <taxon>Bacteria</taxon>
        <taxon>Pseudomonadati</taxon>
        <taxon>Pseudomonadota</taxon>
        <taxon>Alphaproteobacteria</taxon>
        <taxon>Hyphomicrobiales</taxon>
        <taxon>Stappiaceae</taxon>
        <taxon>Roseibium</taxon>
    </lineage>
</organism>
<gene>
    <name evidence="8" type="primary">mcp4_12</name>
    <name evidence="8" type="ORF">LA5096_05104</name>
</gene>
<keyword evidence="5" id="KW-0812">Transmembrane</keyword>
<keyword evidence="5" id="KW-0472">Membrane</keyword>
<dbReference type="Pfam" id="PF00015">
    <property type="entry name" value="MCPsignal"/>
    <property type="match status" value="1"/>
</dbReference>
<dbReference type="SMART" id="SM00283">
    <property type="entry name" value="MA"/>
    <property type="match status" value="1"/>
</dbReference>
<keyword evidence="1 3" id="KW-0807">Transducer</keyword>
<evidence type="ECO:0000256" key="5">
    <source>
        <dbReference type="SAM" id="Phobius"/>
    </source>
</evidence>
<evidence type="ECO:0000256" key="3">
    <source>
        <dbReference type="PROSITE-ProRule" id="PRU00284"/>
    </source>
</evidence>
<comment type="similarity">
    <text evidence="2">Belongs to the methyl-accepting chemotaxis (MCP) protein family.</text>
</comment>
<name>A0A0M7ARR7_9HYPH</name>